<feature type="domain" description="PI-PLC Y-box" evidence="15">
    <location>
        <begin position="1524"/>
        <end position="1637"/>
    </location>
</feature>
<dbReference type="PRINTS" id="PR00390">
    <property type="entry name" value="PHPHLIPASEC"/>
</dbReference>
<feature type="region of interest" description="Disordered" evidence="13">
    <location>
        <begin position="1311"/>
        <end position="1337"/>
    </location>
</feature>
<evidence type="ECO:0000259" key="14">
    <source>
        <dbReference type="PROSITE" id="PS50004"/>
    </source>
</evidence>
<dbReference type="Pfam" id="PF08424">
    <property type="entry name" value="NRDE-2"/>
    <property type="match status" value="1"/>
</dbReference>
<dbReference type="Gene3D" id="3.20.20.190">
    <property type="entry name" value="Phosphatidylinositol (PI) phosphodiesterase"/>
    <property type="match status" value="1"/>
</dbReference>
<dbReference type="FunFam" id="3.20.20.190:FF:000039">
    <property type="entry name" value="Phosphoinositide phospholipase C"/>
    <property type="match status" value="1"/>
</dbReference>
<dbReference type="GO" id="GO:0071013">
    <property type="term" value="C:catalytic step 2 spliceosome"/>
    <property type="evidence" value="ECO:0007669"/>
    <property type="project" value="TreeGrafter"/>
</dbReference>
<dbReference type="PANTHER" id="PTHR13471">
    <property type="entry name" value="TETRATRICOPEPTIDE-LIKE HELICAL"/>
    <property type="match status" value="1"/>
</dbReference>
<dbReference type="PANTHER" id="PTHR13471:SF0">
    <property type="entry name" value="NUCLEAR EXOSOME REGULATOR NRDE2"/>
    <property type="match status" value="1"/>
</dbReference>
<dbReference type="EC" id="3.1.4.11" evidence="4"/>
<feature type="region of interest" description="Disordered" evidence="13">
    <location>
        <begin position="509"/>
        <end position="530"/>
    </location>
</feature>
<dbReference type="PROSITE" id="PS50008">
    <property type="entry name" value="PIPLC_Y_DOMAIN"/>
    <property type="match status" value="1"/>
</dbReference>
<feature type="compositionally biased region" description="Basic and acidic residues" evidence="13">
    <location>
        <begin position="36"/>
        <end position="63"/>
    </location>
</feature>
<name>A0AAN6BZ87_FUSAU</name>
<dbReference type="Gene3D" id="1.25.40.10">
    <property type="entry name" value="Tetratricopeptide repeat domain"/>
    <property type="match status" value="1"/>
</dbReference>
<comment type="catalytic activity">
    <reaction evidence="1">
        <text>a 1,2-diacyl-sn-glycero-3-phospho-(1D-myo-inositol-4,5-bisphosphate) + H2O = 1D-myo-inositol 1,4,5-trisphosphate + a 1,2-diacyl-sn-glycerol + H(+)</text>
        <dbReference type="Rhea" id="RHEA:33179"/>
        <dbReference type="ChEBI" id="CHEBI:15377"/>
        <dbReference type="ChEBI" id="CHEBI:15378"/>
        <dbReference type="ChEBI" id="CHEBI:17815"/>
        <dbReference type="ChEBI" id="CHEBI:58456"/>
        <dbReference type="ChEBI" id="CHEBI:203600"/>
        <dbReference type="EC" id="3.1.4.11"/>
    </reaction>
</comment>
<dbReference type="PROSITE" id="PS50004">
    <property type="entry name" value="C2"/>
    <property type="match status" value="1"/>
</dbReference>
<proteinExistence type="inferred from homology"/>
<sequence>MSNKDEDSKLTVPKFSSFKSKPEKSELKAPKFTSFKPKDKEKDTTESSSYKETDRERERERDSRRKRSHHHSDSHRDHHHHHSKRHRTESHHRHRESSRRSSHPEKPEHRALTKTSRDSNDGASRLYIIDTRGDPLIIRYGSLDRSQVPAYYRDGYGKVLGTRGRLVIHRDGPRDQFSLRMPGEGSYAFKDKDGLRSKAWRIRSTPLRVRLQESSAQDEDDDFLAVGSSKKRKQDDVSESSDDEQPSYRSIEGKAKPRQYDDSDLESDTEAPAEHADLGQNNPLKWKSIQLSRRVKDQPDDIDAWLELANHQDALLRAGEDVDHKALEAEVHSFAEIKLHMLESALSNVANPQDRIRVLIPLMREGVKVWNSKATTKKWNDLREDEDKSFTLWKTHLDFDMSNISAFHFDTVKQMHLDRLHHAIARANGEPESHMEATYVFLRLTRLIHDCGYKELAVAAWQAFMELNFFRPSQLEEQSAALESLRDFWESEVPRIGEPEAQGWAKFVEDDGMGDAPEPLPDNKLPEDQSRDDYKRWASLESSQAEKARVPARTMDEGTEEDPFRVVMFSDIEPLLFMVPRQILPAVQEQLLDAFLIFFGAPPVFRSNSWIEEAYHDQFLSRPTLKLEFSAPTPPSGDEDSTEIQRKPPAFNQKPLCVSKSPEVLFSKYDWFSYLPSKSKDNDVELGLLANATKHLVHNANLKDLAEYHLALCAVQDRSAVKKAAKALLKRYPTNLGLYKAYALAEYANDDREVAQKVVSSATELASSSSASDSFSLWRAWTWMELEGGNKDLAVQRLCSAVDEVLRKTAGTLDVSPTHILKAHQIFTSTMNDLISGGNIDQAGVLAECLILLSYLTTEGSTEPMSASQGSISAAMDTVSKVSLELKSRNYHTSQAHERTLQFASMLLYMHATRGPFRRVYLLEQLKHFLVYFPRNTMFLLLFEWADSSLRIIDETRTLLHETVLTPAQDCLSSRIFAIHHETERGNVNTTKAAFEHAVSSDACKSNTALWINFIRFCSSQRELRPKAKDVLFRALRHCPWSKDVMMEAFLTLNRDMDSSELKGIFDTMASKGLRVHVDLEEFLDERRAERRAEKSRRFPPEAQNMQEGLVVADASTGTAKPKQRITSRIQHHLVALSFLRSLRSLTSSKTERRQKHHKSNIDQQTMAQELKAGGGASEVTRSIPKLDPVVTGHLVKLFGSLADRADNTWSKERVSSFIKDTQKDGPSPAVDDLLARDSLDLDGFITWMTSSHAAATTPPKPQDLTYPLASYFISSSHNTYLTGNQLSSDSSTKPYTETLLRGGRCIEIDVWDGDESEPEGTSSPSSSDEERGVKKVVRKKRSTFGKLKDKLKKTSISDKKDSASASTTDPVSREPGAVTNAEPESTEPEAAIVEPRVLHGYTLTKEISFRAVCEAIRDSAFVVSDLPVIVSLEVHCNAEQQLAMVRIMKQVWEGLLVAEPENDPENLPSPDELRHKLIVKVKYAPPDTDSTQEESEEDDRAPHPGAESGDPPKKKPSKVIQELSKMGFHCRGVSFKSLSQPEAGMPTHIFSLSEKKVIDVHEEQADALFNHNRHFLMRTYPWGLRIGSSNLDPSVFWRKGIQVVALNWQRWDEGMMLNEGMFAGTGGYVLKPPGYRPNRNDEVVSNTIPRQTLHLTITVIAAQNIPLPPGDKSARGFEPYVKVELHVEGPDEFHGGPIPNDGHEREGEYKARTRTQKGDVVDFGSEPLEFPPIPHVVDELSWVRFTIRDDEIGRDDMAAWACMRVDRLGHGYRFVHLMDCEGRLTDGAILIKVDKRLE</sequence>
<dbReference type="GO" id="GO:0031048">
    <property type="term" value="P:regulatory ncRNA-mediated heterochromatin formation"/>
    <property type="evidence" value="ECO:0007669"/>
    <property type="project" value="TreeGrafter"/>
</dbReference>
<dbReference type="SUPFAM" id="SSF51695">
    <property type="entry name" value="PLC-like phosphodiesterases"/>
    <property type="match status" value="1"/>
</dbReference>
<dbReference type="EMBL" id="JAAMOD010000168">
    <property type="protein sequence ID" value="KAF5236806.1"/>
    <property type="molecule type" value="Genomic_DNA"/>
</dbReference>
<dbReference type="Pfam" id="PF23617">
    <property type="entry name" value="EF-hand_15"/>
    <property type="match status" value="1"/>
</dbReference>
<dbReference type="InterPro" id="IPR001192">
    <property type="entry name" value="PI-PLC_fam"/>
</dbReference>
<keyword evidence="5" id="KW-0378">Hydrolase</keyword>
<evidence type="ECO:0000256" key="10">
    <source>
        <dbReference type="ARBA" id="ARBA00059664"/>
    </source>
</evidence>
<dbReference type="InterPro" id="IPR001711">
    <property type="entry name" value="PLipase_C_Pinositol-sp_Y"/>
</dbReference>
<dbReference type="CDD" id="cd08598">
    <property type="entry name" value="PI-PLC1c_yeast"/>
    <property type="match status" value="1"/>
</dbReference>
<comment type="similarity">
    <text evidence="3">Belongs to the NRDE2 family.</text>
</comment>
<feature type="compositionally biased region" description="Basic and acidic residues" evidence="13">
    <location>
        <begin position="251"/>
        <end position="261"/>
    </location>
</feature>
<feature type="compositionally biased region" description="Acidic residues" evidence="13">
    <location>
        <begin position="1491"/>
        <end position="1500"/>
    </location>
</feature>
<feature type="region of interest" description="Disordered" evidence="13">
    <location>
        <begin position="210"/>
        <end position="282"/>
    </location>
</feature>
<evidence type="ECO:0000256" key="3">
    <source>
        <dbReference type="ARBA" id="ARBA00009265"/>
    </source>
</evidence>
<evidence type="ECO:0000313" key="17">
    <source>
        <dbReference type="Proteomes" id="UP000537989"/>
    </source>
</evidence>
<feature type="region of interest" description="Disordered" evidence="13">
    <location>
        <begin position="1485"/>
        <end position="1520"/>
    </location>
</feature>
<evidence type="ECO:0000256" key="5">
    <source>
        <dbReference type="ARBA" id="ARBA00022801"/>
    </source>
</evidence>
<keyword evidence="17" id="KW-1185">Reference proteome</keyword>
<dbReference type="InterPro" id="IPR013633">
    <property type="entry name" value="NRDE-2"/>
</dbReference>
<dbReference type="SMART" id="SM00149">
    <property type="entry name" value="PLCYc"/>
    <property type="match status" value="1"/>
</dbReference>
<evidence type="ECO:0000256" key="8">
    <source>
        <dbReference type="ARBA" id="ARBA00023224"/>
    </source>
</evidence>
<dbReference type="InterPro" id="IPR017946">
    <property type="entry name" value="PLC-like_Pdiesterase_TIM-brl"/>
</dbReference>
<comment type="function">
    <text evidence="10">The production of the second messenger molecules diacylglycerol (DAG) and inositol 1,4,5-trisphosphate (IP3) is mediated by activated phosphatidylinositol-specific phospholipase C enzymes.</text>
</comment>
<feature type="compositionally biased region" description="Basic and acidic residues" evidence="13">
    <location>
        <begin position="1702"/>
        <end position="1711"/>
    </location>
</feature>
<evidence type="ECO:0000313" key="16">
    <source>
        <dbReference type="EMBL" id="KAF5236806.1"/>
    </source>
</evidence>
<evidence type="ECO:0000256" key="11">
    <source>
        <dbReference type="ARBA" id="ARBA00071913"/>
    </source>
</evidence>
<dbReference type="SUPFAM" id="SSF49562">
    <property type="entry name" value="C2 domain (Calcium/lipid-binding domain, CaLB)"/>
    <property type="match status" value="1"/>
</dbReference>
<evidence type="ECO:0000256" key="1">
    <source>
        <dbReference type="ARBA" id="ARBA00001195"/>
    </source>
</evidence>
<dbReference type="GO" id="GO:0004435">
    <property type="term" value="F:phosphatidylinositol-4,5-bisphosphate phospholipase C activity"/>
    <property type="evidence" value="ECO:0007669"/>
    <property type="project" value="UniProtKB-EC"/>
</dbReference>
<dbReference type="Gene3D" id="2.60.40.150">
    <property type="entry name" value="C2 domain"/>
    <property type="match status" value="1"/>
</dbReference>
<feature type="region of interest" description="Disordered" evidence="13">
    <location>
        <begin position="1148"/>
        <end position="1180"/>
    </location>
</feature>
<evidence type="ECO:0000256" key="13">
    <source>
        <dbReference type="SAM" id="MobiDB-lite"/>
    </source>
</evidence>
<dbReference type="Pfam" id="PF00388">
    <property type="entry name" value="PI-PLC-X"/>
    <property type="match status" value="1"/>
</dbReference>
<dbReference type="InterPro" id="IPR035892">
    <property type="entry name" value="C2_domain_sf"/>
</dbReference>
<dbReference type="Proteomes" id="UP000537989">
    <property type="component" value="Unassembled WGS sequence"/>
</dbReference>
<keyword evidence="9" id="KW-0539">Nucleus</keyword>
<comment type="caution">
    <text evidence="16">The sequence shown here is derived from an EMBL/GenBank/DDBJ whole genome shotgun (WGS) entry which is preliminary data.</text>
</comment>
<comment type="subcellular location">
    <subcellularLocation>
        <location evidence="2">Nucleus</location>
    </subcellularLocation>
</comment>
<dbReference type="SMART" id="SM00148">
    <property type="entry name" value="PLCXc"/>
    <property type="match status" value="1"/>
</dbReference>
<organism evidence="16 17">
    <name type="scientific">Fusarium austroamericanum</name>
    <dbReference type="NCBI Taxonomy" id="282268"/>
    <lineage>
        <taxon>Eukaryota</taxon>
        <taxon>Fungi</taxon>
        <taxon>Dikarya</taxon>
        <taxon>Ascomycota</taxon>
        <taxon>Pezizomycotina</taxon>
        <taxon>Sordariomycetes</taxon>
        <taxon>Hypocreomycetidae</taxon>
        <taxon>Hypocreales</taxon>
        <taxon>Nectriaceae</taxon>
        <taxon>Fusarium</taxon>
    </lineage>
</organism>
<evidence type="ECO:0000256" key="7">
    <source>
        <dbReference type="ARBA" id="ARBA00023098"/>
    </source>
</evidence>
<dbReference type="InterPro" id="IPR056584">
    <property type="entry name" value="EF-hand_15"/>
</dbReference>
<dbReference type="SMART" id="SM00239">
    <property type="entry name" value="C2"/>
    <property type="match status" value="1"/>
</dbReference>
<dbReference type="GO" id="GO:1902369">
    <property type="term" value="P:negative regulation of RNA catabolic process"/>
    <property type="evidence" value="ECO:0007669"/>
    <property type="project" value="TreeGrafter"/>
</dbReference>
<keyword evidence="8" id="KW-0807">Transducer</keyword>
<keyword evidence="6" id="KW-0442">Lipid degradation</keyword>
<dbReference type="PROSITE" id="PS50007">
    <property type="entry name" value="PIPLC_X_DOMAIN"/>
    <property type="match status" value="1"/>
</dbReference>
<feature type="compositionally biased region" description="Basic and acidic residues" evidence="13">
    <location>
        <begin position="20"/>
        <end position="29"/>
    </location>
</feature>
<evidence type="ECO:0000256" key="4">
    <source>
        <dbReference type="ARBA" id="ARBA00012368"/>
    </source>
</evidence>
<feature type="compositionally biased region" description="Basic and acidic residues" evidence="13">
    <location>
        <begin position="98"/>
        <end position="120"/>
    </location>
</feature>
<evidence type="ECO:0000259" key="15">
    <source>
        <dbReference type="PROSITE" id="PS50008"/>
    </source>
</evidence>
<protein>
    <recommendedName>
        <fullName evidence="11">1-phosphatidylinositol 4,5-bisphosphate phosphodiesterase 1</fullName>
        <ecNumber evidence="4">3.1.4.11</ecNumber>
    </recommendedName>
    <alternativeName>
        <fullName evidence="12">Phospholipase C-1</fullName>
    </alternativeName>
</protein>
<dbReference type="SUPFAM" id="SSF48452">
    <property type="entry name" value="TPR-like"/>
    <property type="match status" value="1"/>
</dbReference>
<feature type="region of interest" description="Disordered" evidence="13">
    <location>
        <begin position="1"/>
        <end position="120"/>
    </location>
</feature>
<evidence type="ECO:0000256" key="2">
    <source>
        <dbReference type="ARBA" id="ARBA00004123"/>
    </source>
</evidence>
<reference evidence="16 17" key="1">
    <citation type="submission" date="2020-02" db="EMBL/GenBank/DDBJ databases">
        <title>Identification and distribution of gene clusters putatively required for synthesis of sphingolipid metabolism inhibitors in phylogenetically diverse species of the filamentous fungus Fusarium.</title>
        <authorList>
            <person name="Kim H.-S."/>
            <person name="Busman M."/>
            <person name="Brown D.W."/>
            <person name="Divon H."/>
            <person name="Uhlig S."/>
            <person name="Proctor R.H."/>
        </authorList>
    </citation>
    <scope>NUCLEOTIDE SEQUENCE [LARGE SCALE GENOMIC DNA]</scope>
    <source>
        <strain evidence="16 17">NRRL 2903</strain>
    </source>
</reference>
<evidence type="ECO:0000256" key="12">
    <source>
        <dbReference type="ARBA" id="ARBA00077990"/>
    </source>
</evidence>
<evidence type="ECO:0000256" key="9">
    <source>
        <dbReference type="ARBA" id="ARBA00023242"/>
    </source>
</evidence>
<feature type="compositionally biased region" description="Acidic residues" evidence="13">
    <location>
        <begin position="262"/>
        <end position="271"/>
    </location>
</feature>
<dbReference type="InterPro" id="IPR000909">
    <property type="entry name" value="PLipase_C_PInositol-sp_X_dom"/>
</dbReference>
<dbReference type="Pfam" id="PF00387">
    <property type="entry name" value="PI-PLC-Y"/>
    <property type="match status" value="1"/>
</dbReference>
<gene>
    <name evidence="16" type="ORF">FAUST_6333</name>
</gene>
<feature type="domain" description="C2" evidence="14">
    <location>
        <begin position="1634"/>
        <end position="1780"/>
    </location>
</feature>
<evidence type="ECO:0000256" key="6">
    <source>
        <dbReference type="ARBA" id="ARBA00022963"/>
    </source>
</evidence>
<dbReference type="GO" id="GO:0035556">
    <property type="term" value="P:intracellular signal transduction"/>
    <property type="evidence" value="ECO:0007669"/>
    <property type="project" value="InterPro"/>
</dbReference>
<dbReference type="InterPro" id="IPR000008">
    <property type="entry name" value="C2_dom"/>
</dbReference>
<dbReference type="GO" id="GO:0016042">
    <property type="term" value="P:lipid catabolic process"/>
    <property type="evidence" value="ECO:0007669"/>
    <property type="project" value="UniProtKB-KW"/>
</dbReference>
<dbReference type="CDD" id="cd00275">
    <property type="entry name" value="C2_PLC_like"/>
    <property type="match status" value="1"/>
</dbReference>
<dbReference type="InterPro" id="IPR011990">
    <property type="entry name" value="TPR-like_helical_dom_sf"/>
</dbReference>
<feature type="region of interest" description="Disordered" evidence="13">
    <location>
        <begin position="1356"/>
        <end position="1390"/>
    </location>
</feature>
<feature type="region of interest" description="Disordered" evidence="13">
    <location>
        <begin position="1692"/>
        <end position="1711"/>
    </location>
</feature>
<keyword evidence="7" id="KW-0443">Lipid metabolism</keyword>
<feature type="compositionally biased region" description="Basic residues" evidence="13">
    <location>
        <begin position="64"/>
        <end position="97"/>
    </location>
</feature>
<accession>A0AAN6BZ87</accession>